<organism evidence="1 2">
    <name type="scientific">Cuscuta europaea</name>
    <name type="common">European dodder</name>
    <dbReference type="NCBI Taxonomy" id="41803"/>
    <lineage>
        <taxon>Eukaryota</taxon>
        <taxon>Viridiplantae</taxon>
        <taxon>Streptophyta</taxon>
        <taxon>Embryophyta</taxon>
        <taxon>Tracheophyta</taxon>
        <taxon>Spermatophyta</taxon>
        <taxon>Magnoliopsida</taxon>
        <taxon>eudicotyledons</taxon>
        <taxon>Gunneridae</taxon>
        <taxon>Pentapetalae</taxon>
        <taxon>asterids</taxon>
        <taxon>lamiids</taxon>
        <taxon>Solanales</taxon>
        <taxon>Convolvulaceae</taxon>
        <taxon>Cuscuteae</taxon>
        <taxon>Cuscuta</taxon>
        <taxon>Cuscuta subgen. Cuscuta</taxon>
    </lineage>
</organism>
<proteinExistence type="predicted"/>
<dbReference type="EMBL" id="CAMAPE010000010">
    <property type="protein sequence ID" value="CAH9077807.1"/>
    <property type="molecule type" value="Genomic_DNA"/>
</dbReference>
<name>A0A9P1E3M5_CUSEU</name>
<evidence type="ECO:0000313" key="2">
    <source>
        <dbReference type="Proteomes" id="UP001152484"/>
    </source>
</evidence>
<accession>A0A9P1E3M5</accession>
<protein>
    <submittedName>
        <fullName evidence="1">Uncharacterized protein</fullName>
    </submittedName>
</protein>
<dbReference type="AlphaFoldDB" id="A0A9P1E3M5"/>
<dbReference type="Proteomes" id="UP001152484">
    <property type="component" value="Unassembled WGS sequence"/>
</dbReference>
<sequence>MAAAKSRPHAGIQDITIAIAHAITTSRHPHETALLRFGQPPWSLPNHRCRRPSRWRRFAAADLDNRLSFVGGEDPWQKLDTSIVSAQRLWHQRGKELQPQLW</sequence>
<evidence type="ECO:0000313" key="1">
    <source>
        <dbReference type="EMBL" id="CAH9077807.1"/>
    </source>
</evidence>
<comment type="caution">
    <text evidence="1">The sequence shown here is derived from an EMBL/GenBank/DDBJ whole genome shotgun (WGS) entry which is preliminary data.</text>
</comment>
<gene>
    <name evidence="1" type="ORF">CEURO_LOCUS6454</name>
</gene>
<reference evidence="1" key="1">
    <citation type="submission" date="2022-07" db="EMBL/GenBank/DDBJ databases">
        <authorList>
            <person name="Macas J."/>
            <person name="Novak P."/>
            <person name="Neumann P."/>
        </authorList>
    </citation>
    <scope>NUCLEOTIDE SEQUENCE</scope>
</reference>
<keyword evidence="2" id="KW-1185">Reference proteome</keyword>